<proteinExistence type="predicted"/>
<name>K3VKN7_FUSPC</name>
<dbReference type="OrthoDB" id="5103056at2759"/>
<dbReference type="RefSeq" id="XP_009257170.1">
    <property type="nucleotide sequence ID" value="XM_009258895.1"/>
</dbReference>
<organism evidence="2 3">
    <name type="scientific">Fusarium pseudograminearum (strain CS3096)</name>
    <name type="common">Wheat and barley crown-rot fungus</name>
    <dbReference type="NCBI Taxonomy" id="1028729"/>
    <lineage>
        <taxon>Eukaryota</taxon>
        <taxon>Fungi</taxon>
        <taxon>Dikarya</taxon>
        <taxon>Ascomycota</taxon>
        <taxon>Pezizomycotina</taxon>
        <taxon>Sordariomycetes</taxon>
        <taxon>Hypocreomycetidae</taxon>
        <taxon>Hypocreales</taxon>
        <taxon>Nectriaceae</taxon>
        <taxon>Fusarium</taxon>
    </lineage>
</organism>
<dbReference type="Proteomes" id="UP000007978">
    <property type="component" value="Chromosome 3"/>
</dbReference>
<dbReference type="AlphaFoldDB" id="K3VKN7"/>
<comment type="caution">
    <text evidence="2">The sequence shown here is derived from an EMBL/GenBank/DDBJ whole genome shotgun (WGS) entry which is preliminary data.</text>
</comment>
<accession>K3VKN7</accession>
<gene>
    <name evidence="2" type="ORF">FPSE_05777</name>
</gene>
<dbReference type="KEGG" id="fpu:FPSE_05777"/>
<dbReference type="HOGENOM" id="CLU_1660863_0_0_1"/>
<reference evidence="2 3" key="1">
    <citation type="journal article" date="2012" name="PLoS Pathog.">
        <title>Comparative pathogenomics reveals horizontally acquired novel virulence genes in fungi infecting cereal hosts.</title>
        <authorList>
            <person name="Gardiner D.M."/>
            <person name="McDonald M.C."/>
            <person name="Covarelli L."/>
            <person name="Solomon P.S."/>
            <person name="Rusu A.G."/>
            <person name="Marshall M."/>
            <person name="Kazan K."/>
            <person name="Chakraborty S."/>
            <person name="McDonald B.A."/>
            <person name="Manners J.M."/>
        </authorList>
    </citation>
    <scope>NUCLEOTIDE SEQUENCE [LARGE SCALE GENOMIC DNA]</scope>
    <source>
        <strain evidence="2 3">CS3096</strain>
    </source>
</reference>
<protein>
    <submittedName>
        <fullName evidence="2">Uncharacterized protein</fullName>
    </submittedName>
</protein>
<dbReference type="GeneID" id="20364395"/>
<feature type="compositionally biased region" description="Basic and acidic residues" evidence="1">
    <location>
        <begin position="1"/>
        <end position="12"/>
    </location>
</feature>
<evidence type="ECO:0000256" key="1">
    <source>
        <dbReference type="SAM" id="MobiDB-lite"/>
    </source>
</evidence>
<keyword evidence="3" id="KW-1185">Reference proteome</keyword>
<feature type="region of interest" description="Disordered" evidence="1">
    <location>
        <begin position="1"/>
        <end position="30"/>
    </location>
</feature>
<sequence>MTKRRLSDDVAARKRHKPITGYQPQLSPHTTDTMTRLHNQGIYETVNGIYKESQDLRVAGDAKLHEMLPTSDGRDMKYKDFMPVQHETVYPRTFHEAIVRIRKLERNHMEREGLWDVTRMALKEKLDKKDQEIRDLMMQNNRMNTSWSARMNSLRRLGQ</sequence>
<evidence type="ECO:0000313" key="2">
    <source>
        <dbReference type="EMBL" id="EKJ74003.1"/>
    </source>
</evidence>
<dbReference type="EMBL" id="AFNW01000123">
    <property type="protein sequence ID" value="EKJ74003.1"/>
    <property type="molecule type" value="Genomic_DNA"/>
</dbReference>
<evidence type="ECO:0000313" key="3">
    <source>
        <dbReference type="Proteomes" id="UP000007978"/>
    </source>
</evidence>